<feature type="domain" description="PSP1 C-terminal" evidence="1">
    <location>
        <begin position="65"/>
        <end position="150"/>
    </location>
</feature>
<protein>
    <recommendedName>
        <fullName evidence="1">PSP1 C-terminal domain-containing protein</fullName>
    </recommendedName>
</protein>
<dbReference type="EMBL" id="VWOX01000007">
    <property type="protein sequence ID" value="KAA5542542.1"/>
    <property type="molecule type" value="Genomic_DNA"/>
</dbReference>
<keyword evidence="3" id="KW-1185">Reference proteome</keyword>
<dbReference type="AlphaFoldDB" id="A0A5M6D8A7"/>
<accession>A0A5M6D8A7</accession>
<sequence length="182" mass="19489">MKHYFLRIGSLGEIRLGSALAPLERGRRVVVRSPRGVEIAEVASECRRTGPSLSPPGGDALGPRYRILRPTTVSDELLVRRLERYKRDAIESCRRRLQEANCGATLLDVDQLFDGGTLVLHFVGHLDPVAQEIADRVAAEYESIVRTNHLAELISAGCGPACGTDQSGCGTGEGACAGCSGC</sequence>
<comment type="caution">
    <text evidence="2">The sequence shown here is derived from an EMBL/GenBank/DDBJ whole genome shotgun (WGS) entry which is preliminary data.</text>
</comment>
<gene>
    <name evidence="2" type="ORF">FYK55_13440</name>
</gene>
<dbReference type="PROSITE" id="PS51411">
    <property type="entry name" value="PSP1_C"/>
    <property type="match status" value="1"/>
</dbReference>
<dbReference type="InterPro" id="IPR007557">
    <property type="entry name" value="PSP1_C"/>
</dbReference>
<dbReference type="Proteomes" id="UP000324479">
    <property type="component" value="Unassembled WGS sequence"/>
</dbReference>
<name>A0A5M6D8A7_9BACT</name>
<reference evidence="2 3" key="1">
    <citation type="submission" date="2019-08" db="EMBL/GenBank/DDBJ databases">
        <authorList>
            <person name="Dhanesh K."/>
            <person name="Kumar G."/>
            <person name="Sasikala C."/>
            <person name="Venkata Ramana C."/>
        </authorList>
    </citation>
    <scope>NUCLEOTIDE SEQUENCE [LARGE SCALE GENOMIC DNA]</scope>
    <source>
        <strain evidence="2 3">JC645</strain>
    </source>
</reference>
<proteinExistence type="predicted"/>
<dbReference type="RefSeq" id="WP_150076956.1">
    <property type="nucleotide sequence ID" value="NZ_VWOX01000007.1"/>
</dbReference>
<evidence type="ECO:0000259" key="1">
    <source>
        <dbReference type="PROSITE" id="PS51411"/>
    </source>
</evidence>
<evidence type="ECO:0000313" key="3">
    <source>
        <dbReference type="Proteomes" id="UP000324479"/>
    </source>
</evidence>
<evidence type="ECO:0000313" key="2">
    <source>
        <dbReference type="EMBL" id="KAA5542542.1"/>
    </source>
</evidence>
<organism evidence="2 3">
    <name type="scientific">Roseiconus nitratireducens</name>
    <dbReference type="NCBI Taxonomy" id="2605748"/>
    <lineage>
        <taxon>Bacteria</taxon>
        <taxon>Pseudomonadati</taxon>
        <taxon>Planctomycetota</taxon>
        <taxon>Planctomycetia</taxon>
        <taxon>Pirellulales</taxon>
        <taxon>Pirellulaceae</taxon>
        <taxon>Roseiconus</taxon>
    </lineage>
</organism>